<accession>A0A6A6NP52</accession>
<evidence type="ECO:0000256" key="1">
    <source>
        <dbReference type="SAM" id="Phobius"/>
    </source>
</evidence>
<dbReference type="AlphaFoldDB" id="A0A6A6NP52"/>
<dbReference type="SUPFAM" id="SSF63829">
    <property type="entry name" value="Calcium-dependent phosphotriesterase"/>
    <property type="match status" value="1"/>
</dbReference>
<dbReference type="InterPro" id="IPR011042">
    <property type="entry name" value="6-blade_b-propeller_TolB-like"/>
</dbReference>
<dbReference type="InterPro" id="IPR051288">
    <property type="entry name" value="Serum_paraoxonase/arylesterase"/>
</dbReference>
<reference evidence="2" key="1">
    <citation type="journal article" date="2020" name="Stud. Mycol.">
        <title>101 Dothideomycetes genomes: a test case for predicting lifestyles and emergence of pathogens.</title>
        <authorList>
            <person name="Haridas S."/>
            <person name="Albert R."/>
            <person name="Binder M."/>
            <person name="Bloem J."/>
            <person name="Labutti K."/>
            <person name="Salamov A."/>
            <person name="Andreopoulos B."/>
            <person name="Baker S."/>
            <person name="Barry K."/>
            <person name="Bills G."/>
            <person name="Bluhm B."/>
            <person name="Cannon C."/>
            <person name="Castanera R."/>
            <person name="Culley D."/>
            <person name="Daum C."/>
            <person name="Ezra D."/>
            <person name="Gonzalez J."/>
            <person name="Henrissat B."/>
            <person name="Kuo A."/>
            <person name="Liang C."/>
            <person name="Lipzen A."/>
            <person name="Lutzoni F."/>
            <person name="Magnuson J."/>
            <person name="Mondo S."/>
            <person name="Nolan M."/>
            <person name="Ohm R."/>
            <person name="Pangilinan J."/>
            <person name="Park H.-J."/>
            <person name="Ramirez L."/>
            <person name="Alfaro M."/>
            <person name="Sun H."/>
            <person name="Tritt A."/>
            <person name="Yoshinaga Y."/>
            <person name="Zwiers L.-H."/>
            <person name="Turgeon B."/>
            <person name="Goodwin S."/>
            <person name="Spatafora J."/>
            <person name="Crous P."/>
            <person name="Grigoriev I."/>
        </authorList>
    </citation>
    <scope>NUCLEOTIDE SEQUENCE</scope>
    <source>
        <strain evidence="2">ATCC 16933</strain>
    </source>
</reference>
<keyword evidence="3" id="KW-1185">Reference proteome</keyword>
<keyword evidence="1" id="KW-0472">Membrane</keyword>
<name>A0A6A6NP52_9PEZI</name>
<dbReference type="Gene3D" id="2.120.10.30">
    <property type="entry name" value="TolB, C-terminal domain"/>
    <property type="match status" value="1"/>
</dbReference>
<dbReference type="Proteomes" id="UP000799766">
    <property type="component" value="Unassembled WGS sequence"/>
</dbReference>
<proteinExistence type="predicted"/>
<keyword evidence="1" id="KW-1133">Transmembrane helix</keyword>
<keyword evidence="1" id="KW-0812">Transmembrane</keyword>
<organism evidence="2 3">
    <name type="scientific">Lineolata rhizophorae</name>
    <dbReference type="NCBI Taxonomy" id="578093"/>
    <lineage>
        <taxon>Eukaryota</taxon>
        <taxon>Fungi</taxon>
        <taxon>Dikarya</taxon>
        <taxon>Ascomycota</taxon>
        <taxon>Pezizomycotina</taxon>
        <taxon>Dothideomycetes</taxon>
        <taxon>Dothideomycetes incertae sedis</taxon>
        <taxon>Lineolatales</taxon>
        <taxon>Lineolataceae</taxon>
        <taxon>Lineolata</taxon>
    </lineage>
</organism>
<dbReference type="EMBL" id="MU001696">
    <property type="protein sequence ID" value="KAF2453555.1"/>
    <property type="molecule type" value="Genomic_DNA"/>
</dbReference>
<evidence type="ECO:0000313" key="2">
    <source>
        <dbReference type="EMBL" id="KAF2453555.1"/>
    </source>
</evidence>
<dbReference type="PANTHER" id="PTHR11799:SF30">
    <property type="entry name" value="SERUM PARAOXONASE_ARYLESTERASE 2"/>
    <property type="match status" value="1"/>
</dbReference>
<protein>
    <submittedName>
        <fullName evidence="2">Uncharacterized protein</fullName>
    </submittedName>
</protein>
<dbReference type="PANTHER" id="PTHR11799">
    <property type="entry name" value="PARAOXONASE"/>
    <property type="match status" value="1"/>
</dbReference>
<evidence type="ECO:0000313" key="3">
    <source>
        <dbReference type="Proteomes" id="UP000799766"/>
    </source>
</evidence>
<feature type="transmembrane region" description="Helical" evidence="1">
    <location>
        <begin position="20"/>
        <end position="40"/>
    </location>
</feature>
<dbReference type="OrthoDB" id="5307922at2759"/>
<sequence length="452" mass="49067">MDSFNMENAQQMLDFAKANLLLVGIFALFFVGMIISKNVYDRLMHFTIFVAALGALNDFALAKAVQERYFNVRTLYKNSLSRLEKVDTFPTKAVVYADQIRNCEDIVLNEDAGFAILSCDPTRDFWNAVMDIRISPNGTGSLYLWSYATSPPSLRPITFSDFPAGTTDFHPLGIDYDAATSTLYAVDHARSGLRVDVFRLDPPTARASLLTTLADPTHLRTPNGVAALSPTELLVTNDHFFVSDERPWLALLETYLSLPLSWVTGVRLAPDDTSAAGGAGVKPAYGLAADGIPFANGIARLNATHVVVAACTRPGLYLYSLAEPAEPAPPKLVFERYVRTPVMVDNVSVDSAGKVLFSGHPDAAALVNVSKTNHAFDLDAKGEEGEKAREGRPRSGSWVGEWDPVEGTLRDLFVDDGTVYGSSSSAVRDVKRGLTLVVGLYERGVLMAETGA</sequence>
<gene>
    <name evidence="2" type="ORF">BDY21DRAFT_401501</name>
</gene>